<comment type="caution">
    <text evidence="2">The sequence shown here is derived from an EMBL/GenBank/DDBJ whole genome shotgun (WGS) entry which is preliminary data.</text>
</comment>
<feature type="region of interest" description="Disordered" evidence="1">
    <location>
        <begin position="63"/>
        <end position="177"/>
    </location>
</feature>
<name>A0A370HCF8_9NOCA</name>
<reference evidence="2 3" key="1">
    <citation type="submission" date="2018-07" db="EMBL/GenBank/DDBJ databases">
        <title>Genomic Encyclopedia of Type Strains, Phase IV (KMG-IV): sequencing the most valuable type-strain genomes for metagenomic binning, comparative biology and taxonomic classification.</title>
        <authorList>
            <person name="Goeker M."/>
        </authorList>
    </citation>
    <scope>NUCLEOTIDE SEQUENCE [LARGE SCALE GENOMIC DNA]</scope>
    <source>
        <strain evidence="2 3">DSM 44952</strain>
    </source>
</reference>
<dbReference type="STRING" id="1210089.GCA_001613165_03859"/>
<accession>A0A370HCF8</accession>
<sequence>MRDTGRWLPAARQRSDCLAAGRSGAPSRRRAAPLVALGAGPGAGHRRRGRAAVDGCRIPRFGRNTAMVSRRRSGRRRDRGRRGAGAAGTARSVGWTDAPSAQRKSGPIDGGWVPGLRRTDGAALPVARRLPPPRGRKSETLDGGWVSGFHPRGGRNDAAGVPAPLARSRTGRRAPQRVRERIRGAAVLVLGGGCAQEGCAFRCGHGVRAPLARSRTGCRASQRVRERIRGAAVLVLGGGCAQERCAFRCGHGVRARLVCSRTGCRPRWRCGNQQGVREGWCAARVVGARVVGRLFAHWLLVLARVTRVCGGAGMCRGCGRWEVVMGCCFGRGWGGRLGRGVRPGAPGVLRRWSGSAGGRVPGR</sequence>
<gene>
    <name evidence="2" type="ORF">DFR68_102751</name>
</gene>
<evidence type="ECO:0000256" key="1">
    <source>
        <dbReference type="SAM" id="MobiDB-lite"/>
    </source>
</evidence>
<keyword evidence="3" id="KW-1185">Reference proteome</keyword>
<dbReference type="EMBL" id="QQAZ01000002">
    <property type="protein sequence ID" value="RDI54622.1"/>
    <property type="molecule type" value="Genomic_DNA"/>
</dbReference>
<dbReference type="AlphaFoldDB" id="A0A370HCF8"/>
<feature type="compositionally biased region" description="Basic residues" evidence="1">
    <location>
        <begin position="69"/>
        <end position="82"/>
    </location>
</feature>
<proteinExistence type="predicted"/>
<evidence type="ECO:0000313" key="2">
    <source>
        <dbReference type="EMBL" id="RDI54622.1"/>
    </source>
</evidence>
<dbReference type="Proteomes" id="UP000255355">
    <property type="component" value="Unassembled WGS sequence"/>
</dbReference>
<protein>
    <submittedName>
        <fullName evidence="2">Uncharacterized protein</fullName>
    </submittedName>
</protein>
<organism evidence="2 3">
    <name type="scientific">Nocardia mexicana</name>
    <dbReference type="NCBI Taxonomy" id="279262"/>
    <lineage>
        <taxon>Bacteria</taxon>
        <taxon>Bacillati</taxon>
        <taxon>Actinomycetota</taxon>
        <taxon>Actinomycetes</taxon>
        <taxon>Mycobacteriales</taxon>
        <taxon>Nocardiaceae</taxon>
        <taxon>Nocardia</taxon>
    </lineage>
</organism>
<evidence type="ECO:0000313" key="3">
    <source>
        <dbReference type="Proteomes" id="UP000255355"/>
    </source>
</evidence>